<keyword evidence="2" id="KW-0479">Metal-binding</keyword>
<dbReference type="SUPFAM" id="SSF140996">
    <property type="entry name" value="Hermes dimerisation domain"/>
    <property type="match status" value="1"/>
</dbReference>
<feature type="non-terminal residue" evidence="6">
    <location>
        <position position="227"/>
    </location>
</feature>
<dbReference type="PANTHER" id="PTHR46481">
    <property type="entry name" value="ZINC FINGER BED DOMAIN-CONTAINING PROTEIN 4"/>
    <property type="match status" value="1"/>
</dbReference>
<evidence type="ECO:0000313" key="6">
    <source>
        <dbReference type="EMBL" id="RDX45216.1"/>
    </source>
</evidence>
<keyword evidence="5" id="KW-0539">Nucleus</keyword>
<evidence type="ECO:0000256" key="2">
    <source>
        <dbReference type="ARBA" id="ARBA00022723"/>
    </source>
</evidence>
<dbReference type="EMBL" id="KZ857440">
    <property type="protein sequence ID" value="RDX45216.1"/>
    <property type="molecule type" value="Genomic_DNA"/>
</dbReference>
<keyword evidence="3" id="KW-0863">Zinc-finger</keyword>
<gene>
    <name evidence="6" type="ORF">OH76DRAFT_1305229</name>
</gene>
<reference evidence="6 7" key="1">
    <citation type="journal article" date="2018" name="Biotechnol. Biofuels">
        <title>Integrative visual omics of the white-rot fungus Polyporus brumalis exposes the biotechnological potential of its oxidative enzymes for delignifying raw plant biomass.</title>
        <authorList>
            <person name="Miyauchi S."/>
            <person name="Rancon A."/>
            <person name="Drula E."/>
            <person name="Hage H."/>
            <person name="Chaduli D."/>
            <person name="Favel A."/>
            <person name="Grisel S."/>
            <person name="Henrissat B."/>
            <person name="Herpoel-Gimbert I."/>
            <person name="Ruiz-Duenas F.J."/>
            <person name="Chevret D."/>
            <person name="Hainaut M."/>
            <person name="Lin J."/>
            <person name="Wang M."/>
            <person name="Pangilinan J."/>
            <person name="Lipzen A."/>
            <person name="Lesage-Meessen L."/>
            <person name="Navarro D."/>
            <person name="Riley R."/>
            <person name="Grigoriev I.V."/>
            <person name="Zhou S."/>
            <person name="Raouche S."/>
            <person name="Rosso M.N."/>
        </authorList>
    </citation>
    <scope>NUCLEOTIDE SEQUENCE [LARGE SCALE GENOMIC DNA]</scope>
    <source>
        <strain evidence="6 7">BRFM 1820</strain>
    </source>
</reference>
<dbReference type="OrthoDB" id="2742389at2759"/>
<evidence type="ECO:0000256" key="3">
    <source>
        <dbReference type="ARBA" id="ARBA00022771"/>
    </source>
</evidence>
<sequence>QQLWTAATYAFFKPEVGIVRPTATRIGHVFSCAKPGCRHQTTRYLDTHDATSTSNMRGHIKTCWGAEILRAAEDAAKHKDPRPMVEEFGRTGTITDFFKRAGKGKVTYSIRQMTAKETRCRPYEMVKDRAFLTLMKTGRPEYKIPSPSTVSRDVRRVFAKCRPRIARMLRDYDYELNFTFDAWTSPNHKALLAFAVHLQHNGQPLTFILDVIEVAESHTGEALAEAF</sequence>
<evidence type="ECO:0000256" key="5">
    <source>
        <dbReference type="ARBA" id="ARBA00023242"/>
    </source>
</evidence>
<accession>A0A371CY67</accession>
<dbReference type="GO" id="GO:0008270">
    <property type="term" value="F:zinc ion binding"/>
    <property type="evidence" value="ECO:0007669"/>
    <property type="project" value="UniProtKB-KW"/>
</dbReference>
<dbReference type="Proteomes" id="UP000256964">
    <property type="component" value="Unassembled WGS sequence"/>
</dbReference>
<name>A0A371CY67_9APHY</name>
<keyword evidence="7" id="KW-1185">Reference proteome</keyword>
<protein>
    <recommendedName>
        <fullName evidence="8">HAT C-terminal dimerisation domain-containing protein</fullName>
    </recommendedName>
</protein>
<comment type="subcellular location">
    <subcellularLocation>
        <location evidence="1">Nucleus</location>
    </subcellularLocation>
</comment>
<dbReference type="AlphaFoldDB" id="A0A371CY67"/>
<keyword evidence="4" id="KW-0862">Zinc</keyword>
<organism evidence="6 7">
    <name type="scientific">Lentinus brumalis</name>
    <dbReference type="NCBI Taxonomy" id="2498619"/>
    <lineage>
        <taxon>Eukaryota</taxon>
        <taxon>Fungi</taxon>
        <taxon>Dikarya</taxon>
        <taxon>Basidiomycota</taxon>
        <taxon>Agaricomycotina</taxon>
        <taxon>Agaricomycetes</taxon>
        <taxon>Polyporales</taxon>
        <taxon>Polyporaceae</taxon>
        <taxon>Lentinus</taxon>
    </lineage>
</organism>
<evidence type="ECO:0008006" key="8">
    <source>
        <dbReference type="Google" id="ProtNLM"/>
    </source>
</evidence>
<evidence type="ECO:0000256" key="1">
    <source>
        <dbReference type="ARBA" id="ARBA00004123"/>
    </source>
</evidence>
<dbReference type="PANTHER" id="PTHR46481:SF10">
    <property type="entry name" value="ZINC FINGER BED DOMAIN-CONTAINING PROTEIN 39"/>
    <property type="match status" value="1"/>
</dbReference>
<dbReference type="GO" id="GO:0005634">
    <property type="term" value="C:nucleus"/>
    <property type="evidence" value="ECO:0007669"/>
    <property type="project" value="UniProtKB-SubCell"/>
</dbReference>
<evidence type="ECO:0000313" key="7">
    <source>
        <dbReference type="Proteomes" id="UP000256964"/>
    </source>
</evidence>
<dbReference type="InterPro" id="IPR052035">
    <property type="entry name" value="ZnF_BED_domain_contain"/>
</dbReference>
<proteinExistence type="predicted"/>
<feature type="non-terminal residue" evidence="6">
    <location>
        <position position="1"/>
    </location>
</feature>
<evidence type="ECO:0000256" key="4">
    <source>
        <dbReference type="ARBA" id="ARBA00022833"/>
    </source>
</evidence>